<gene>
    <name evidence="2 4" type="ORF">P152DRAFT_480109</name>
</gene>
<dbReference type="InterPro" id="IPR027417">
    <property type="entry name" value="P-loop_NTPase"/>
</dbReference>
<proteinExistence type="predicted"/>
<evidence type="ECO:0008006" key="5">
    <source>
        <dbReference type="Google" id="ProtNLM"/>
    </source>
</evidence>
<accession>A0A6G1GAG8</accession>
<reference evidence="4" key="2">
    <citation type="submission" date="2020-04" db="EMBL/GenBank/DDBJ databases">
        <authorList>
            <consortium name="NCBI Genome Project"/>
        </authorList>
    </citation>
    <scope>NUCLEOTIDE SEQUENCE</scope>
    <source>
        <strain evidence="4">CBS 781.70</strain>
    </source>
</reference>
<dbReference type="PANTHER" id="PTHR11603">
    <property type="entry name" value="AAA FAMILY ATPASE"/>
    <property type="match status" value="1"/>
</dbReference>
<evidence type="ECO:0000313" key="2">
    <source>
        <dbReference type="EMBL" id="KAF1815002.1"/>
    </source>
</evidence>
<dbReference type="OrthoDB" id="444631at2759"/>
<protein>
    <recommendedName>
        <fullName evidence="5">Magnesium chelatase</fullName>
    </recommendedName>
</protein>
<dbReference type="Proteomes" id="UP000504638">
    <property type="component" value="Unplaced"/>
</dbReference>
<dbReference type="PANTHER" id="PTHR11603:SF132">
    <property type="entry name" value="C2H2-TYPE DOMAIN-CONTAINING PROTEIN"/>
    <property type="match status" value="1"/>
</dbReference>
<dbReference type="RefSeq" id="XP_033536633.1">
    <property type="nucleotide sequence ID" value="XM_033681749.1"/>
</dbReference>
<dbReference type="InterPro" id="IPR052041">
    <property type="entry name" value="Nucleic_acid_metab_PIN/TRAM"/>
</dbReference>
<keyword evidence="3" id="KW-1185">Reference proteome</keyword>
<sequence length="343" mass="37713">MASESITEKAGTMSDLELAVLLGLIAGQHVLIRSNKAQKDLIAQEVELICLNLVGLQTIRLHCHQTMTLEDLAESLLIDTRSGDDDSLAADLALGSKRIANAVVVENLDFAPHAIQIQILELMRGKRMFTRNAVYSVPKRFIVVGLVTSPPTQTLNGMLNDHFFMSHTHLPEDDTPNVTKSNRTINGVEESVSQRDSVRPGPLPSHQRTPPQRAFISVDELESLKTLSTQVKMNTEVRGYLHDIVVHLRMHRAAGGGVSALATRHFHSLVNVMAPLHGVNYVTPSIVVLAARKIYAHRLAVTKPEDERSLQWGSSLQAVRKLLDGVTVEGVIEDVLENVKPPL</sequence>
<reference evidence="2 4" key="1">
    <citation type="submission" date="2020-01" db="EMBL/GenBank/DDBJ databases">
        <authorList>
            <consortium name="DOE Joint Genome Institute"/>
            <person name="Haridas S."/>
            <person name="Albert R."/>
            <person name="Binder M."/>
            <person name="Bloem J."/>
            <person name="Labutti K."/>
            <person name="Salamov A."/>
            <person name="Andreopoulos B."/>
            <person name="Baker S.E."/>
            <person name="Barry K."/>
            <person name="Bills G."/>
            <person name="Bluhm B.H."/>
            <person name="Cannon C."/>
            <person name="Castanera R."/>
            <person name="Culley D.E."/>
            <person name="Daum C."/>
            <person name="Ezra D."/>
            <person name="Gonzalez J.B."/>
            <person name="Henrissat B."/>
            <person name="Kuo A."/>
            <person name="Liang C."/>
            <person name="Lipzen A."/>
            <person name="Lutzoni F."/>
            <person name="Magnuson J."/>
            <person name="Mondo S."/>
            <person name="Nolan M."/>
            <person name="Ohm R."/>
            <person name="Pangilinan J."/>
            <person name="Park H.-J."/>
            <person name="Ramirez L."/>
            <person name="Alfaro M."/>
            <person name="Sun H."/>
            <person name="Tritt A."/>
            <person name="Yoshinaga Y."/>
            <person name="Zwiers L.-H."/>
            <person name="Turgeon B.G."/>
            <person name="Goodwin S.B."/>
            <person name="Spatafora J.W."/>
            <person name="Crous P.W."/>
            <person name="Grigoriev I.V."/>
        </authorList>
    </citation>
    <scope>NUCLEOTIDE SEQUENCE</scope>
    <source>
        <strain evidence="2 4">CBS 781.70</strain>
    </source>
</reference>
<dbReference type="Gene3D" id="1.10.8.80">
    <property type="entry name" value="Magnesium chelatase subunit I, C-Terminal domain"/>
    <property type="match status" value="1"/>
</dbReference>
<dbReference type="EMBL" id="ML975152">
    <property type="protein sequence ID" value="KAF1815002.1"/>
    <property type="molecule type" value="Genomic_DNA"/>
</dbReference>
<name>A0A6G1GAG8_9PEZI</name>
<reference evidence="4" key="3">
    <citation type="submission" date="2025-04" db="UniProtKB">
        <authorList>
            <consortium name="RefSeq"/>
        </authorList>
    </citation>
    <scope>IDENTIFICATION</scope>
    <source>
        <strain evidence="4">CBS 781.70</strain>
    </source>
</reference>
<dbReference type="Gene3D" id="3.40.50.300">
    <property type="entry name" value="P-loop containing nucleotide triphosphate hydrolases"/>
    <property type="match status" value="1"/>
</dbReference>
<organism evidence="2">
    <name type="scientific">Eremomyces bilateralis CBS 781.70</name>
    <dbReference type="NCBI Taxonomy" id="1392243"/>
    <lineage>
        <taxon>Eukaryota</taxon>
        <taxon>Fungi</taxon>
        <taxon>Dikarya</taxon>
        <taxon>Ascomycota</taxon>
        <taxon>Pezizomycotina</taxon>
        <taxon>Dothideomycetes</taxon>
        <taxon>Dothideomycetes incertae sedis</taxon>
        <taxon>Eremomycetales</taxon>
        <taxon>Eremomycetaceae</taxon>
        <taxon>Eremomyces</taxon>
    </lineage>
</organism>
<evidence type="ECO:0000313" key="4">
    <source>
        <dbReference type="RefSeq" id="XP_033536633.1"/>
    </source>
</evidence>
<feature type="region of interest" description="Disordered" evidence="1">
    <location>
        <begin position="188"/>
        <end position="211"/>
    </location>
</feature>
<evidence type="ECO:0000313" key="3">
    <source>
        <dbReference type="Proteomes" id="UP000504638"/>
    </source>
</evidence>
<dbReference type="GeneID" id="54422319"/>
<dbReference type="AlphaFoldDB" id="A0A6G1GAG8"/>
<evidence type="ECO:0000256" key="1">
    <source>
        <dbReference type="SAM" id="MobiDB-lite"/>
    </source>
</evidence>